<evidence type="ECO:0000256" key="8">
    <source>
        <dbReference type="ARBA" id="ARBA00022989"/>
    </source>
</evidence>
<keyword evidence="10" id="KW-0472">Membrane</keyword>
<dbReference type="CDD" id="cd00082">
    <property type="entry name" value="HisKA"/>
    <property type="match status" value="1"/>
</dbReference>
<feature type="compositionally biased region" description="Polar residues" evidence="11">
    <location>
        <begin position="84"/>
        <end position="103"/>
    </location>
</feature>
<dbReference type="PROSITE" id="PS50885">
    <property type="entry name" value="HAMP"/>
    <property type="match status" value="1"/>
</dbReference>
<reference evidence="14" key="1">
    <citation type="submission" date="2020-11" db="EMBL/GenBank/DDBJ databases">
        <title>Whole-genome analyses of Nonomuraea sp. K274.</title>
        <authorList>
            <person name="Veyisoglu A."/>
        </authorList>
    </citation>
    <scope>NUCLEOTIDE SEQUENCE</scope>
    <source>
        <strain evidence="14">K274</strain>
    </source>
</reference>
<dbReference type="EC" id="2.7.13.3" evidence="3"/>
<dbReference type="Gene3D" id="3.30.565.10">
    <property type="entry name" value="Histidine kinase-like ATPase, C-terminal domain"/>
    <property type="match status" value="1"/>
</dbReference>
<dbReference type="InterPro" id="IPR036890">
    <property type="entry name" value="HATPase_C_sf"/>
</dbReference>
<keyword evidence="7 14" id="KW-0418">Kinase</keyword>
<comment type="catalytic activity">
    <reaction evidence="1">
        <text>ATP + protein L-histidine = ADP + protein N-phospho-L-histidine.</text>
        <dbReference type="EC" id="2.7.13.3"/>
    </reaction>
</comment>
<dbReference type="PANTHER" id="PTHR45436:SF5">
    <property type="entry name" value="SENSOR HISTIDINE KINASE TRCS"/>
    <property type="match status" value="1"/>
</dbReference>
<evidence type="ECO:0000256" key="9">
    <source>
        <dbReference type="ARBA" id="ARBA00023012"/>
    </source>
</evidence>
<dbReference type="Pfam" id="PF00672">
    <property type="entry name" value="HAMP"/>
    <property type="match status" value="1"/>
</dbReference>
<comment type="subcellular location">
    <subcellularLocation>
        <location evidence="2">Cell membrane</location>
    </subcellularLocation>
</comment>
<dbReference type="InterPro" id="IPR050428">
    <property type="entry name" value="TCS_sensor_his_kinase"/>
</dbReference>
<keyword evidence="15" id="KW-1185">Reference proteome</keyword>
<dbReference type="InterPro" id="IPR003594">
    <property type="entry name" value="HATPase_dom"/>
</dbReference>
<dbReference type="SUPFAM" id="SSF47384">
    <property type="entry name" value="Homodimeric domain of signal transducing histidine kinase"/>
    <property type="match status" value="1"/>
</dbReference>
<dbReference type="EMBL" id="JADOGI010000083">
    <property type="protein sequence ID" value="MBF8189147.1"/>
    <property type="molecule type" value="Genomic_DNA"/>
</dbReference>
<dbReference type="RefSeq" id="WP_195898085.1">
    <property type="nucleotide sequence ID" value="NZ_JADOGI010000083.1"/>
</dbReference>
<dbReference type="SUPFAM" id="SSF55874">
    <property type="entry name" value="ATPase domain of HSP90 chaperone/DNA topoisomerase II/histidine kinase"/>
    <property type="match status" value="1"/>
</dbReference>
<dbReference type="Proteomes" id="UP000605361">
    <property type="component" value="Unassembled WGS sequence"/>
</dbReference>
<keyword evidence="9" id="KW-0902">Two-component regulatory system</keyword>
<evidence type="ECO:0000259" key="13">
    <source>
        <dbReference type="PROSITE" id="PS50885"/>
    </source>
</evidence>
<comment type="caution">
    <text evidence="14">The sequence shown here is derived from an EMBL/GenBank/DDBJ whole genome shotgun (WGS) entry which is preliminary data.</text>
</comment>
<feature type="region of interest" description="Disordered" evidence="11">
    <location>
        <begin position="84"/>
        <end position="104"/>
    </location>
</feature>
<evidence type="ECO:0000256" key="10">
    <source>
        <dbReference type="ARBA" id="ARBA00023136"/>
    </source>
</evidence>
<evidence type="ECO:0000256" key="2">
    <source>
        <dbReference type="ARBA" id="ARBA00004236"/>
    </source>
</evidence>
<dbReference type="SMART" id="SM00304">
    <property type="entry name" value="HAMP"/>
    <property type="match status" value="1"/>
</dbReference>
<keyword evidence="8" id="KW-1133">Transmembrane helix</keyword>
<dbReference type="AlphaFoldDB" id="A0A931AA30"/>
<evidence type="ECO:0000256" key="1">
    <source>
        <dbReference type="ARBA" id="ARBA00000085"/>
    </source>
</evidence>
<evidence type="ECO:0000313" key="15">
    <source>
        <dbReference type="Proteomes" id="UP000605361"/>
    </source>
</evidence>
<dbReference type="InterPro" id="IPR005467">
    <property type="entry name" value="His_kinase_dom"/>
</dbReference>
<dbReference type="SMART" id="SM00387">
    <property type="entry name" value="HATPase_c"/>
    <property type="match status" value="1"/>
</dbReference>
<dbReference type="Pfam" id="PF00512">
    <property type="entry name" value="HisKA"/>
    <property type="match status" value="1"/>
</dbReference>
<evidence type="ECO:0000256" key="5">
    <source>
        <dbReference type="ARBA" id="ARBA00022679"/>
    </source>
</evidence>
<dbReference type="PANTHER" id="PTHR45436">
    <property type="entry name" value="SENSOR HISTIDINE KINASE YKOH"/>
    <property type="match status" value="1"/>
</dbReference>
<dbReference type="CDD" id="cd06225">
    <property type="entry name" value="HAMP"/>
    <property type="match status" value="1"/>
</dbReference>
<feature type="domain" description="HAMP" evidence="13">
    <location>
        <begin position="179"/>
        <end position="232"/>
    </location>
</feature>
<evidence type="ECO:0000313" key="14">
    <source>
        <dbReference type="EMBL" id="MBF8189147.1"/>
    </source>
</evidence>
<feature type="domain" description="Histidine kinase" evidence="12">
    <location>
        <begin position="240"/>
        <end position="444"/>
    </location>
</feature>
<evidence type="ECO:0000259" key="12">
    <source>
        <dbReference type="PROSITE" id="PS50109"/>
    </source>
</evidence>
<gene>
    <name evidence="14" type="ORF">ITP53_26130</name>
</gene>
<keyword evidence="5" id="KW-0808">Transferase</keyword>
<dbReference type="Gene3D" id="1.10.287.130">
    <property type="match status" value="1"/>
</dbReference>
<dbReference type="GO" id="GO:0005886">
    <property type="term" value="C:plasma membrane"/>
    <property type="evidence" value="ECO:0007669"/>
    <property type="project" value="UniProtKB-SubCell"/>
</dbReference>
<dbReference type="GO" id="GO:0000155">
    <property type="term" value="F:phosphorelay sensor kinase activity"/>
    <property type="evidence" value="ECO:0007669"/>
    <property type="project" value="InterPro"/>
</dbReference>
<evidence type="ECO:0000256" key="4">
    <source>
        <dbReference type="ARBA" id="ARBA00022553"/>
    </source>
</evidence>
<organism evidence="14 15">
    <name type="scientific">Nonomuraea cypriaca</name>
    <dbReference type="NCBI Taxonomy" id="1187855"/>
    <lineage>
        <taxon>Bacteria</taxon>
        <taxon>Bacillati</taxon>
        <taxon>Actinomycetota</taxon>
        <taxon>Actinomycetes</taxon>
        <taxon>Streptosporangiales</taxon>
        <taxon>Streptosporangiaceae</taxon>
        <taxon>Nonomuraea</taxon>
    </lineage>
</organism>
<evidence type="ECO:0000256" key="3">
    <source>
        <dbReference type="ARBA" id="ARBA00012438"/>
    </source>
</evidence>
<sequence>MITRLGSSMRARLTLFAGVAMALLCLVISTLLLGVLRDAVVGLRTEEMLNSALRMVHLIRERELPMTLATEVRGIQVVDATGSVRSSTPSLAGSPRLSTTVPGSQDVHRTDIVCDLPQFGGDCQIAVALRVYQPEGNWYVYIFEDLPPWYVRPEALAILTGASVALAALTSFVVSRVVARTLAPVDRITAELAEITAGDPRRRVPVPENADEIKALAQTANQTLERLGAALEQQRRFASDASHDLRSPLTAMRAELEAALLAPGEVDWCQTGDKLLTSLDRLQNIVTDLLTLARLDAGAPTPPVPVDLGELVACETSRPRSKKTVTMSQPRVFVKGHPLMLARLLTNLLDNAERHAESRITVTVRGDGEAVLEVLDDGAGIAPEHRESVFDRFTRLDAARRRDAGGTGLGLPIAREIARIHHGTLTIEDSDKGARFVLRMPVQD</sequence>
<evidence type="ECO:0000256" key="11">
    <source>
        <dbReference type="SAM" id="MobiDB-lite"/>
    </source>
</evidence>
<dbReference type="PRINTS" id="PR00344">
    <property type="entry name" value="BCTRLSENSOR"/>
</dbReference>
<protein>
    <recommendedName>
        <fullName evidence="3">histidine kinase</fullName>
        <ecNumber evidence="3">2.7.13.3</ecNumber>
    </recommendedName>
</protein>
<name>A0A931AA30_9ACTN</name>
<keyword evidence="4" id="KW-0597">Phosphoprotein</keyword>
<evidence type="ECO:0000256" key="6">
    <source>
        <dbReference type="ARBA" id="ARBA00022692"/>
    </source>
</evidence>
<evidence type="ECO:0000256" key="7">
    <source>
        <dbReference type="ARBA" id="ARBA00022777"/>
    </source>
</evidence>
<dbReference type="InterPro" id="IPR003661">
    <property type="entry name" value="HisK_dim/P_dom"/>
</dbReference>
<dbReference type="PROSITE" id="PS50109">
    <property type="entry name" value="HIS_KIN"/>
    <property type="match status" value="1"/>
</dbReference>
<dbReference type="SMART" id="SM00388">
    <property type="entry name" value="HisKA"/>
    <property type="match status" value="1"/>
</dbReference>
<accession>A0A931AA30</accession>
<dbReference type="InterPro" id="IPR036097">
    <property type="entry name" value="HisK_dim/P_sf"/>
</dbReference>
<keyword evidence="6" id="KW-0812">Transmembrane</keyword>
<dbReference type="InterPro" id="IPR003660">
    <property type="entry name" value="HAMP_dom"/>
</dbReference>
<proteinExistence type="predicted"/>
<dbReference type="Pfam" id="PF02518">
    <property type="entry name" value="HATPase_c"/>
    <property type="match status" value="1"/>
</dbReference>
<dbReference type="InterPro" id="IPR004358">
    <property type="entry name" value="Sig_transdc_His_kin-like_C"/>
</dbReference>